<keyword evidence="1" id="KW-0812">Transmembrane</keyword>
<feature type="transmembrane region" description="Helical" evidence="1">
    <location>
        <begin position="20"/>
        <end position="49"/>
    </location>
</feature>
<feature type="transmembrane region" description="Helical" evidence="1">
    <location>
        <begin position="89"/>
        <end position="112"/>
    </location>
</feature>
<feature type="transmembrane region" description="Helical" evidence="1">
    <location>
        <begin position="165"/>
        <end position="188"/>
    </location>
</feature>
<comment type="caution">
    <text evidence="2">The sequence shown here is derived from an EMBL/GenBank/DDBJ whole genome shotgun (WGS) entry which is preliminary data.</text>
</comment>
<reference evidence="2" key="1">
    <citation type="journal article" date="2021" name="IMA Fungus">
        <title>Genomic characterization of three marine fungi, including Emericellopsis atlantica sp. nov. with signatures of a generalist lifestyle and marine biomass degradation.</title>
        <authorList>
            <person name="Hagestad O.C."/>
            <person name="Hou L."/>
            <person name="Andersen J.H."/>
            <person name="Hansen E.H."/>
            <person name="Altermark B."/>
            <person name="Li C."/>
            <person name="Kuhnert E."/>
            <person name="Cox R.J."/>
            <person name="Crous P.W."/>
            <person name="Spatafora J.W."/>
            <person name="Lail K."/>
            <person name="Amirebrahimi M."/>
            <person name="Lipzen A."/>
            <person name="Pangilinan J."/>
            <person name="Andreopoulos W."/>
            <person name="Hayes R.D."/>
            <person name="Ng V."/>
            <person name="Grigoriev I.V."/>
            <person name="Jackson S.A."/>
            <person name="Sutton T.D.S."/>
            <person name="Dobson A.D.W."/>
            <person name="Rama T."/>
        </authorList>
    </citation>
    <scope>NUCLEOTIDE SEQUENCE</scope>
    <source>
        <strain evidence="2">TRa3180A</strain>
    </source>
</reference>
<protein>
    <recommendedName>
        <fullName evidence="4">MARVEL domain-containing protein</fullName>
    </recommendedName>
</protein>
<evidence type="ECO:0000313" key="2">
    <source>
        <dbReference type="EMBL" id="KAG9248488.1"/>
    </source>
</evidence>
<dbReference type="AlphaFoldDB" id="A0A9P8CIN7"/>
<evidence type="ECO:0000313" key="3">
    <source>
        <dbReference type="Proteomes" id="UP000887226"/>
    </source>
</evidence>
<feature type="transmembrane region" description="Helical" evidence="1">
    <location>
        <begin position="61"/>
        <end position="82"/>
    </location>
</feature>
<evidence type="ECO:0008006" key="4">
    <source>
        <dbReference type="Google" id="ProtNLM"/>
    </source>
</evidence>
<gene>
    <name evidence="2" type="ORF">BJ878DRAFT_26985</name>
</gene>
<name>A0A9P8CIN7_9HELO</name>
<evidence type="ECO:0000256" key="1">
    <source>
        <dbReference type="SAM" id="Phobius"/>
    </source>
</evidence>
<keyword evidence="3" id="KW-1185">Reference proteome</keyword>
<sequence length="203" mass="21993">MTIGKTFASWRQNMFKMGPYRHIGATFSVARIFQMIALIAIIGLAANFVSTLAYKTTTPPSLLIAALAVAVMAFFYVFVTYICYKAEYILFLVLAGLDILFLLGAVLLVYFVGKPLSYLNCAALPASATGAQTKSFIEEVAQNVQKQGYYDFAGGSTSTCLELKAVWGFCFALSVLACVTLICSGIMWRMKKTGSTGLKTGEA</sequence>
<keyword evidence="1" id="KW-0472">Membrane</keyword>
<organism evidence="2 3">
    <name type="scientific">Calycina marina</name>
    <dbReference type="NCBI Taxonomy" id="1763456"/>
    <lineage>
        <taxon>Eukaryota</taxon>
        <taxon>Fungi</taxon>
        <taxon>Dikarya</taxon>
        <taxon>Ascomycota</taxon>
        <taxon>Pezizomycotina</taxon>
        <taxon>Leotiomycetes</taxon>
        <taxon>Helotiales</taxon>
        <taxon>Pezizellaceae</taxon>
        <taxon>Calycina</taxon>
    </lineage>
</organism>
<keyword evidence="1" id="KW-1133">Transmembrane helix</keyword>
<dbReference type="Proteomes" id="UP000887226">
    <property type="component" value="Unassembled WGS sequence"/>
</dbReference>
<proteinExistence type="predicted"/>
<dbReference type="EMBL" id="MU253748">
    <property type="protein sequence ID" value="KAG9248488.1"/>
    <property type="molecule type" value="Genomic_DNA"/>
</dbReference>
<dbReference type="OrthoDB" id="5366688at2759"/>
<accession>A0A9P8CIN7</accession>